<name>A0A0H5Q5W9_9ZZZZ</name>
<dbReference type="EMBL" id="LN854077">
    <property type="protein sequence ID" value="CRY97426.1"/>
    <property type="molecule type" value="Genomic_DNA"/>
</dbReference>
<organism evidence="1">
    <name type="scientific">uncultured prokaryote</name>
    <dbReference type="NCBI Taxonomy" id="198431"/>
    <lineage>
        <taxon>unclassified sequences</taxon>
        <taxon>environmental samples</taxon>
    </lineage>
</organism>
<dbReference type="AlphaFoldDB" id="A0A0H5Q5W9"/>
<protein>
    <submittedName>
        <fullName evidence="1">Uncharacterized protein</fullName>
    </submittedName>
</protein>
<accession>A0A0H5Q5W9</accession>
<reference evidence="1" key="2">
    <citation type="submission" date="2015-07" db="EMBL/GenBank/DDBJ databases">
        <title>Plasmids, circular viruses and viroids from rat gut.</title>
        <authorList>
            <person name="Jorgensen T.J."/>
            <person name="Hansen M.A."/>
            <person name="Xu Z."/>
            <person name="Tabak M.A."/>
            <person name="Sorensen S.J."/>
            <person name="Hansen L.H."/>
        </authorList>
    </citation>
    <scope>NUCLEOTIDE SEQUENCE</scope>
    <source>
        <strain evidence="1">RGFK1544</strain>
    </source>
</reference>
<proteinExistence type="predicted"/>
<reference evidence="1" key="1">
    <citation type="submission" date="2015-06" db="EMBL/GenBank/DDBJ databases">
        <authorList>
            <person name="Joergensen T."/>
        </authorList>
    </citation>
    <scope>NUCLEOTIDE SEQUENCE</scope>
    <source>
        <strain evidence="1">RGFK1544</strain>
    </source>
</reference>
<sequence>MAKYRVTYEGVGLSQKELHVFFRVGEGVAGRMAMVKVPREVFSTPEAIHWVNEAVNRRLKAAWEEDEPFIRAWE</sequence>
<evidence type="ECO:0000313" key="1">
    <source>
        <dbReference type="EMBL" id="CRY97426.1"/>
    </source>
</evidence>